<keyword evidence="3" id="KW-1185">Reference proteome</keyword>
<evidence type="ECO:0000313" key="2">
    <source>
        <dbReference type="EMBL" id="KAK3366506.1"/>
    </source>
</evidence>
<sequence length="146" mass="16241">MPLPAAVLQDPDACLAIFVPELIDIETQTRGPKIIISWYTQLLSRCLRLDGESNILYLRQPALDLVQTIEDSSILRALTVSARWTAQLLTSLNTTYAARYNVVSVDHGFDGSPSTGCWGWDRVNTKIIWHVLSSKALSAAYDVFDT</sequence>
<gene>
    <name evidence="2" type="ORF">B0H63DRAFT_529888</name>
</gene>
<evidence type="ECO:0000259" key="1">
    <source>
        <dbReference type="Pfam" id="PF16507"/>
    </source>
</evidence>
<reference evidence="2" key="1">
    <citation type="journal article" date="2023" name="Mol. Phylogenet. Evol.">
        <title>Genome-scale phylogeny and comparative genomics of the fungal order Sordariales.</title>
        <authorList>
            <person name="Hensen N."/>
            <person name="Bonometti L."/>
            <person name="Westerberg I."/>
            <person name="Brannstrom I.O."/>
            <person name="Guillou S."/>
            <person name="Cros-Aarteil S."/>
            <person name="Calhoun S."/>
            <person name="Haridas S."/>
            <person name="Kuo A."/>
            <person name="Mondo S."/>
            <person name="Pangilinan J."/>
            <person name="Riley R."/>
            <person name="LaButti K."/>
            <person name="Andreopoulos B."/>
            <person name="Lipzen A."/>
            <person name="Chen C."/>
            <person name="Yan M."/>
            <person name="Daum C."/>
            <person name="Ng V."/>
            <person name="Clum A."/>
            <person name="Steindorff A."/>
            <person name="Ohm R.A."/>
            <person name="Martin F."/>
            <person name="Silar P."/>
            <person name="Natvig D.O."/>
            <person name="Lalanne C."/>
            <person name="Gautier V."/>
            <person name="Ament-Velasquez S.L."/>
            <person name="Kruys A."/>
            <person name="Hutchinson M.I."/>
            <person name="Powell A.J."/>
            <person name="Barry K."/>
            <person name="Miller A.N."/>
            <person name="Grigoriev I.V."/>
            <person name="Debuchy R."/>
            <person name="Gladieux P."/>
            <person name="Hiltunen Thoren M."/>
            <person name="Johannesson H."/>
        </authorList>
    </citation>
    <scope>NUCLEOTIDE SEQUENCE</scope>
    <source>
        <strain evidence="2">CBS 232.78</strain>
    </source>
</reference>
<name>A0AAE0N0M6_9PEZI</name>
<dbReference type="AlphaFoldDB" id="A0AAE0N0M6"/>
<dbReference type="InterPro" id="IPR032430">
    <property type="entry name" value="Blm10_mid"/>
</dbReference>
<organism evidence="2 3">
    <name type="scientific">Podospora didyma</name>
    <dbReference type="NCBI Taxonomy" id="330526"/>
    <lineage>
        <taxon>Eukaryota</taxon>
        <taxon>Fungi</taxon>
        <taxon>Dikarya</taxon>
        <taxon>Ascomycota</taxon>
        <taxon>Pezizomycotina</taxon>
        <taxon>Sordariomycetes</taxon>
        <taxon>Sordariomycetidae</taxon>
        <taxon>Sordariales</taxon>
        <taxon>Podosporaceae</taxon>
        <taxon>Podospora</taxon>
    </lineage>
</organism>
<accession>A0AAE0N0M6</accession>
<protein>
    <recommendedName>
        <fullName evidence="1">Proteasome activator Blm10 middle HEAT repeats region domain-containing protein</fullName>
    </recommendedName>
</protein>
<dbReference type="Pfam" id="PF16507">
    <property type="entry name" value="HEAT_PSME4_mid"/>
    <property type="match status" value="1"/>
</dbReference>
<dbReference type="Proteomes" id="UP001285441">
    <property type="component" value="Unassembled WGS sequence"/>
</dbReference>
<comment type="caution">
    <text evidence="2">The sequence shown here is derived from an EMBL/GenBank/DDBJ whole genome shotgun (WGS) entry which is preliminary data.</text>
</comment>
<reference evidence="2" key="2">
    <citation type="submission" date="2023-06" db="EMBL/GenBank/DDBJ databases">
        <authorList>
            <consortium name="Lawrence Berkeley National Laboratory"/>
            <person name="Haridas S."/>
            <person name="Hensen N."/>
            <person name="Bonometti L."/>
            <person name="Westerberg I."/>
            <person name="Brannstrom I.O."/>
            <person name="Guillou S."/>
            <person name="Cros-Aarteil S."/>
            <person name="Calhoun S."/>
            <person name="Kuo A."/>
            <person name="Mondo S."/>
            <person name="Pangilinan J."/>
            <person name="Riley R."/>
            <person name="LaButti K."/>
            <person name="Andreopoulos B."/>
            <person name="Lipzen A."/>
            <person name="Chen C."/>
            <person name="Yanf M."/>
            <person name="Daum C."/>
            <person name="Ng V."/>
            <person name="Clum A."/>
            <person name="Steindorff A."/>
            <person name="Ohm R."/>
            <person name="Martin F."/>
            <person name="Silar P."/>
            <person name="Natvig D."/>
            <person name="Lalanne C."/>
            <person name="Gautier V."/>
            <person name="Ament-velasquez S.L."/>
            <person name="Kruys A."/>
            <person name="Hutchinson M.I."/>
            <person name="Powell A.J."/>
            <person name="Barry K."/>
            <person name="Miller A.N."/>
            <person name="Grigoriev I.V."/>
            <person name="Debuchy R."/>
            <person name="Gladieux P."/>
            <person name="Thoren M.H."/>
            <person name="Johannesson H."/>
        </authorList>
    </citation>
    <scope>NUCLEOTIDE SEQUENCE</scope>
    <source>
        <strain evidence="2">CBS 232.78</strain>
    </source>
</reference>
<proteinExistence type="predicted"/>
<evidence type="ECO:0000313" key="3">
    <source>
        <dbReference type="Proteomes" id="UP001285441"/>
    </source>
</evidence>
<dbReference type="EMBL" id="JAULSW010000012">
    <property type="protein sequence ID" value="KAK3366506.1"/>
    <property type="molecule type" value="Genomic_DNA"/>
</dbReference>
<feature type="domain" description="Proteasome activator Blm10 middle HEAT repeats region" evidence="1">
    <location>
        <begin position="37"/>
        <end position="145"/>
    </location>
</feature>